<sequence length="72" mass="8398">MEIEITRILLDRIGVNRRRSGVLTGDRTDLTEKERNDQLILTMIWSLSSPKLSAWREINSKEVAETARSDRR</sequence>
<gene>
    <name evidence="1" type="ORF">F2Q69_00025413</name>
</gene>
<dbReference type="AlphaFoldDB" id="A0A8S9PZS3"/>
<proteinExistence type="predicted"/>
<name>A0A8S9PZS3_BRACR</name>
<dbReference type="EMBL" id="QGKX02001290">
    <property type="protein sequence ID" value="KAF3535879.1"/>
    <property type="molecule type" value="Genomic_DNA"/>
</dbReference>
<comment type="caution">
    <text evidence="1">The sequence shown here is derived from an EMBL/GenBank/DDBJ whole genome shotgun (WGS) entry which is preliminary data.</text>
</comment>
<dbReference type="Proteomes" id="UP000712600">
    <property type="component" value="Unassembled WGS sequence"/>
</dbReference>
<evidence type="ECO:0000313" key="1">
    <source>
        <dbReference type="EMBL" id="KAF3535879.1"/>
    </source>
</evidence>
<evidence type="ECO:0000313" key="2">
    <source>
        <dbReference type="Proteomes" id="UP000712600"/>
    </source>
</evidence>
<organism evidence="1 2">
    <name type="scientific">Brassica cretica</name>
    <name type="common">Mustard</name>
    <dbReference type="NCBI Taxonomy" id="69181"/>
    <lineage>
        <taxon>Eukaryota</taxon>
        <taxon>Viridiplantae</taxon>
        <taxon>Streptophyta</taxon>
        <taxon>Embryophyta</taxon>
        <taxon>Tracheophyta</taxon>
        <taxon>Spermatophyta</taxon>
        <taxon>Magnoliopsida</taxon>
        <taxon>eudicotyledons</taxon>
        <taxon>Gunneridae</taxon>
        <taxon>Pentapetalae</taxon>
        <taxon>rosids</taxon>
        <taxon>malvids</taxon>
        <taxon>Brassicales</taxon>
        <taxon>Brassicaceae</taxon>
        <taxon>Brassiceae</taxon>
        <taxon>Brassica</taxon>
    </lineage>
</organism>
<reference evidence="1" key="1">
    <citation type="submission" date="2019-12" db="EMBL/GenBank/DDBJ databases">
        <title>Genome sequencing and annotation of Brassica cretica.</title>
        <authorList>
            <person name="Studholme D.J."/>
            <person name="Sarris P."/>
        </authorList>
    </citation>
    <scope>NUCLEOTIDE SEQUENCE</scope>
    <source>
        <strain evidence="1">PFS-109/04</strain>
        <tissue evidence="1">Leaf</tissue>
    </source>
</reference>
<protein>
    <submittedName>
        <fullName evidence="1">Uncharacterized protein</fullName>
    </submittedName>
</protein>
<accession>A0A8S9PZS3</accession>